<gene>
    <name evidence="1" type="ORF">HAX54_037692</name>
</gene>
<comment type="caution">
    <text evidence="1">The sequence shown here is derived from an EMBL/GenBank/DDBJ whole genome shotgun (WGS) entry which is preliminary data.</text>
</comment>
<dbReference type="EMBL" id="JACEIK010000508">
    <property type="protein sequence ID" value="MCD7458252.1"/>
    <property type="molecule type" value="Genomic_DNA"/>
</dbReference>
<proteinExistence type="predicted"/>
<reference evidence="1 2" key="1">
    <citation type="journal article" date="2021" name="BMC Genomics">
        <title>Datura genome reveals duplications of psychoactive alkaloid biosynthetic genes and high mutation rate following tissue culture.</title>
        <authorList>
            <person name="Rajewski A."/>
            <person name="Carter-House D."/>
            <person name="Stajich J."/>
            <person name="Litt A."/>
        </authorList>
    </citation>
    <scope>NUCLEOTIDE SEQUENCE [LARGE SCALE GENOMIC DNA]</scope>
    <source>
        <strain evidence="1">AR-01</strain>
    </source>
</reference>
<accession>A0ABS8SHL9</accession>
<dbReference type="Proteomes" id="UP000823775">
    <property type="component" value="Unassembled WGS sequence"/>
</dbReference>
<evidence type="ECO:0000313" key="2">
    <source>
        <dbReference type="Proteomes" id="UP000823775"/>
    </source>
</evidence>
<keyword evidence="2" id="KW-1185">Reference proteome</keyword>
<evidence type="ECO:0000313" key="1">
    <source>
        <dbReference type="EMBL" id="MCD7458252.1"/>
    </source>
</evidence>
<feature type="non-terminal residue" evidence="1">
    <location>
        <position position="55"/>
    </location>
</feature>
<sequence>MKFEYMDAFAIATHKAIKQQRARGVAGIIRVMPCMRCPAPLRVGRRGIGHLQCIR</sequence>
<organism evidence="1 2">
    <name type="scientific">Datura stramonium</name>
    <name type="common">Jimsonweed</name>
    <name type="synonym">Common thornapple</name>
    <dbReference type="NCBI Taxonomy" id="4076"/>
    <lineage>
        <taxon>Eukaryota</taxon>
        <taxon>Viridiplantae</taxon>
        <taxon>Streptophyta</taxon>
        <taxon>Embryophyta</taxon>
        <taxon>Tracheophyta</taxon>
        <taxon>Spermatophyta</taxon>
        <taxon>Magnoliopsida</taxon>
        <taxon>eudicotyledons</taxon>
        <taxon>Gunneridae</taxon>
        <taxon>Pentapetalae</taxon>
        <taxon>asterids</taxon>
        <taxon>lamiids</taxon>
        <taxon>Solanales</taxon>
        <taxon>Solanaceae</taxon>
        <taxon>Solanoideae</taxon>
        <taxon>Datureae</taxon>
        <taxon>Datura</taxon>
    </lineage>
</organism>
<name>A0ABS8SHL9_DATST</name>
<protein>
    <submittedName>
        <fullName evidence="1">Uncharacterized protein</fullName>
    </submittedName>
</protein>